<evidence type="ECO:0000313" key="1">
    <source>
        <dbReference type="EMBL" id="MCQ1058859.1"/>
    </source>
</evidence>
<organism evidence="1 2">
    <name type="scientific">Photobacterium pectinilyticum</name>
    <dbReference type="NCBI Taxonomy" id="2906793"/>
    <lineage>
        <taxon>Bacteria</taxon>
        <taxon>Pseudomonadati</taxon>
        <taxon>Pseudomonadota</taxon>
        <taxon>Gammaproteobacteria</taxon>
        <taxon>Vibrionales</taxon>
        <taxon>Vibrionaceae</taxon>
        <taxon>Photobacterium</taxon>
    </lineage>
</organism>
<keyword evidence="2" id="KW-1185">Reference proteome</keyword>
<dbReference type="Proteomes" id="UP001524460">
    <property type="component" value="Unassembled WGS sequence"/>
</dbReference>
<name>A0ABT1N4S1_9GAMM</name>
<sequence>MGKTGVVLISCLLVSACSGQRYSKPTVNESKDIASLSAQYVNATRGGGWDFTSLIPGKVYHPRDGYIHYQRLWCLDESKGSIEDFHRFIADVCDSKGGEMAEDWCISGSHTYPLFKATIETTGTKCSGGDVAASVDTIEPISSSTTSEWRLLAEKKGFVPATKLNTQ</sequence>
<evidence type="ECO:0008006" key="3">
    <source>
        <dbReference type="Google" id="ProtNLM"/>
    </source>
</evidence>
<comment type="caution">
    <text evidence="1">The sequence shown here is derived from an EMBL/GenBank/DDBJ whole genome shotgun (WGS) entry which is preliminary data.</text>
</comment>
<proteinExistence type="predicted"/>
<gene>
    <name evidence="1" type="ORF">NHN17_12420</name>
</gene>
<accession>A0ABT1N4S1</accession>
<dbReference type="EMBL" id="JANEYT010000025">
    <property type="protein sequence ID" value="MCQ1058859.1"/>
    <property type="molecule type" value="Genomic_DNA"/>
</dbReference>
<protein>
    <recommendedName>
        <fullName evidence="3">Lipoprotein</fullName>
    </recommendedName>
</protein>
<reference evidence="1 2" key="1">
    <citation type="submission" date="2022-07" db="EMBL/GenBank/DDBJ databases">
        <title>Photobacterium pectinilyticum sp. nov., a marine bacterium isolated from surface seawater of Qingdao offshore.</title>
        <authorList>
            <person name="Wang X."/>
        </authorList>
    </citation>
    <scope>NUCLEOTIDE SEQUENCE [LARGE SCALE GENOMIC DNA]</scope>
    <source>
        <strain evidence="1 2">ZSDE20</strain>
    </source>
</reference>
<dbReference type="RefSeq" id="WP_255042887.1">
    <property type="nucleotide sequence ID" value="NZ_JANEYT010000025.1"/>
</dbReference>
<dbReference type="PROSITE" id="PS51257">
    <property type="entry name" value="PROKAR_LIPOPROTEIN"/>
    <property type="match status" value="1"/>
</dbReference>
<evidence type="ECO:0000313" key="2">
    <source>
        <dbReference type="Proteomes" id="UP001524460"/>
    </source>
</evidence>